<gene>
    <name evidence="3" type="ORF">QPJ95_15595</name>
</gene>
<dbReference type="KEGG" id="ppso:QPJ95_15595"/>
<evidence type="ECO:0000313" key="4">
    <source>
        <dbReference type="Proteomes" id="UP001238334"/>
    </source>
</evidence>
<sequence>MTQISNHFENTLENAPETALEWHSAGLGAVLATVVQTWGSAPRRAGSMLVISGDGRMQGSVSGGCVEAAVVFEAQEALQDGQHRLLDYGVSDEDAFAVGLACGGTIQILVEPVGSAMPLDLLQQLVAARAGRQALAYEVNIESGVRRLLHSGYPDRMRRDRSGMEEDGETFVAVYNPPLRLICVGAVHIAQALVPMARIAGYDPVLIDPREAFASTDRFPGEVILDDWPDEAVAKLGLDARTALVLLTHDPKLDDPALQAALAAECCYIGALGSKRTHAKRVERMLAAGFSEAQIGRIHGPIGLDIGAAGPAEIAVSILGEMTAVLRGKAE</sequence>
<protein>
    <submittedName>
        <fullName evidence="3">XdhC family protein</fullName>
    </submittedName>
</protein>
<dbReference type="InterPro" id="IPR027051">
    <property type="entry name" value="XdhC_Rossmann_dom"/>
</dbReference>
<reference evidence="3 4" key="1">
    <citation type="submission" date="2023-06" db="EMBL/GenBank/DDBJ databases">
        <title>Parasedimentitalea psychrophila sp. nov., a psychrophilic bacterium isolated from deep-sea sediment.</title>
        <authorList>
            <person name="Li A."/>
        </authorList>
    </citation>
    <scope>NUCLEOTIDE SEQUENCE [LARGE SCALE GENOMIC DNA]</scope>
    <source>
        <strain evidence="3 4">QS115</strain>
    </source>
</reference>
<feature type="domain" description="XdhC Rossmann" evidence="2">
    <location>
        <begin position="181"/>
        <end position="322"/>
    </location>
</feature>
<dbReference type="Proteomes" id="UP001238334">
    <property type="component" value="Chromosome"/>
</dbReference>
<evidence type="ECO:0000259" key="2">
    <source>
        <dbReference type="Pfam" id="PF13478"/>
    </source>
</evidence>
<name>A0A9Y2KYE3_9RHOB</name>
<organism evidence="3 4">
    <name type="scientific">Parasedimentitalea psychrophila</name>
    <dbReference type="NCBI Taxonomy" id="2997337"/>
    <lineage>
        <taxon>Bacteria</taxon>
        <taxon>Pseudomonadati</taxon>
        <taxon>Pseudomonadota</taxon>
        <taxon>Alphaproteobacteria</taxon>
        <taxon>Rhodobacterales</taxon>
        <taxon>Paracoccaceae</taxon>
        <taxon>Parasedimentitalea</taxon>
    </lineage>
</organism>
<dbReference type="Pfam" id="PF13478">
    <property type="entry name" value="XdhC_C"/>
    <property type="match status" value="1"/>
</dbReference>
<dbReference type="Pfam" id="PF02625">
    <property type="entry name" value="XdhC_CoxI"/>
    <property type="match status" value="1"/>
</dbReference>
<dbReference type="Gene3D" id="3.40.50.720">
    <property type="entry name" value="NAD(P)-binding Rossmann-like Domain"/>
    <property type="match status" value="1"/>
</dbReference>
<dbReference type="PANTHER" id="PTHR30388:SF4">
    <property type="entry name" value="MOLYBDENUM COFACTOR INSERTION CHAPERONE PAOD"/>
    <property type="match status" value="1"/>
</dbReference>
<dbReference type="EMBL" id="CP127247">
    <property type="protein sequence ID" value="WIY24037.1"/>
    <property type="molecule type" value="Genomic_DNA"/>
</dbReference>
<proteinExistence type="predicted"/>
<evidence type="ECO:0000259" key="1">
    <source>
        <dbReference type="Pfam" id="PF02625"/>
    </source>
</evidence>
<dbReference type="AlphaFoldDB" id="A0A9Y2KYE3"/>
<keyword evidence="4" id="KW-1185">Reference proteome</keyword>
<dbReference type="PANTHER" id="PTHR30388">
    <property type="entry name" value="ALDEHYDE OXIDOREDUCTASE MOLYBDENUM COFACTOR ASSEMBLY PROTEIN"/>
    <property type="match status" value="1"/>
</dbReference>
<feature type="domain" description="XdhC- CoxI" evidence="1">
    <location>
        <begin position="22"/>
        <end position="89"/>
    </location>
</feature>
<dbReference type="InterPro" id="IPR052698">
    <property type="entry name" value="MoCofactor_Util/Proc"/>
</dbReference>
<dbReference type="RefSeq" id="WP_270917041.1">
    <property type="nucleotide sequence ID" value="NZ_CP127247.1"/>
</dbReference>
<evidence type="ECO:0000313" key="3">
    <source>
        <dbReference type="EMBL" id="WIY24037.1"/>
    </source>
</evidence>
<accession>A0A9Y2KYE3</accession>
<dbReference type="InterPro" id="IPR003777">
    <property type="entry name" value="XdhC_CoxI"/>
</dbReference>